<protein>
    <submittedName>
        <fullName evidence="1">Uncharacterized protein</fullName>
    </submittedName>
</protein>
<reference evidence="1" key="1">
    <citation type="submission" date="2018-06" db="EMBL/GenBank/DDBJ databases">
        <authorList>
            <person name="Zhirakovskaya E."/>
        </authorList>
    </citation>
    <scope>NUCLEOTIDE SEQUENCE</scope>
</reference>
<sequence length="46" mass="5430">MEMLRIDLKNPTTHKEVTKMIQQILKISHPNILLINFGNHNFESLE</sequence>
<organism evidence="1">
    <name type="scientific">hydrothermal vent metagenome</name>
    <dbReference type="NCBI Taxonomy" id="652676"/>
    <lineage>
        <taxon>unclassified sequences</taxon>
        <taxon>metagenomes</taxon>
        <taxon>ecological metagenomes</taxon>
    </lineage>
</organism>
<gene>
    <name evidence="1" type="ORF">MNBD_GAMMA02-811</name>
</gene>
<accession>A0A3B0VQ64</accession>
<proteinExistence type="predicted"/>
<name>A0A3B0VQ64_9ZZZZ</name>
<feature type="non-terminal residue" evidence="1">
    <location>
        <position position="46"/>
    </location>
</feature>
<evidence type="ECO:0000313" key="1">
    <source>
        <dbReference type="EMBL" id="VAW45665.1"/>
    </source>
</evidence>
<dbReference type="AlphaFoldDB" id="A0A3B0VQ64"/>
<dbReference type="EMBL" id="UOFA01000217">
    <property type="protein sequence ID" value="VAW45665.1"/>
    <property type="molecule type" value="Genomic_DNA"/>
</dbReference>